<dbReference type="CDD" id="cd06595">
    <property type="entry name" value="GH31_u1"/>
    <property type="match status" value="1"/>
</dbReference>
<dbReference type="InterPro" id="IPR017853">
    <property type="entry name" value="GH"/>
</dbReference>
<protein>
    <recommendedName>
        <fullName evidence="3">alpha-glucosidase</fullName>
        <ecNumber evidence="3">3.2.1.20</ecNumber>
    </recommendedName>
</protein>
<organism evidence="8 9">
    <name type="scientific">Pseudovirgaria hyperparasitica</name>
    <dbReference type="NCBI Taxonomy" id="470096"/>
    <lineage>
        <taxon>Eukaryota</taxon>
        <taxon>Fungi</taxon>
        <taxon>Dikarya</taxon>
        <taxon>Ascomycota</taxon>
        <taxon>Pezizomycotina</taxon>
        <taxon>Dothideomycetes</taxon>
        <taxon>Dothideomycetes incertae sedis</taxon>
        <taxon>Acrospermales</taxon>
        <taxon>Acrospermaceae</taxon>
        <taxon>Pseudovirgaria</taxon>
    </lineage>
</organism>
<feature type="region of interest" description="Disordered" evidence="5">
    <location>
        <begin position="723"/>
        <end position="743"/>
    </location>
</feature>
<evidence type="ECO:0000256" key="3">
    <source>
        <dbReference type="ARBA" id="ARBA00012741"/>
    </source>
</evidence>
<accession>A0A6A6W250</accession>
<evidence type="ECO:0000256" key="2">
    <source>
        <dbReference type="ARBA" id="ARBA00007806"/>
    </source>
</evidence>
<feature type="compositionally biased region" description="Basic and acidic residues" evidence="5">
    <location>
        <begin position="666"/>
        <end position="675"/>
    </location>
</feature>
<dbReference type="GeneID" id="54485446"/>
<evidence type="ECO:0000256" key="4">
    <source>
        <dbReference type="RuleBase" id="RU361185"/>
    </source>
</evidence>
<dbReference type="GO" id="GO:0006491">
    <property type="term" value="P:N-glycan processing"/>
    <property type="evidence" value="ECO:0007669"/>
    <property type="project" value="TreeGrafter"/>
</dbReference>
<keyword evidence="4" id="KW-0326">Glycosidase</keyword>
<evidence type="ECO:0000259" key="7">
    <source>
        <dbReference type="Pfam" id="PF21365"/>
    </source>
</evidence>
<keyword evidence="9" id="KW-1185">Reference proteome</keyword>
<dbReference type="InterPro" id="IPR048395">
    <property type="entry name" value="Glyco_hydro_31_C"/>
</dbReference>
<dbReference type="InterPro" id="IPR013780">
    <property type="entry name" value="Glyco_hydro_b"/>
</dbReference>
<evidence type="ECO:0000256" key="5">
    <source>
        <dbReference type="SAM" id="MobiDB-lite"/>
    </source>
</evidence>
<dbReference type="GO" id="GO:0005975">
    <property type="term" value="P:carbohydrate metabolic process"/>
    <property type="evidence" value="ECO:0007669"/>
    <property type="project" value="InterPro"/>
</dbReference>
<dbReference type="InterPro" id="IPR000322">
    <property type="entry name" value="Glyco_hydro_31_TIM"/>
</dbReference>
<dbReference type="AlphaFoldDB" id="A0A6A6W250"/>
<feature type="domain" description="Glycoside hydrolase family 31 TIM barrel" evidence="6">
    <location>
        <begin position="197"/>
        <end position="501"/>
    </location>
</feature>
<dbReference type="Proteomes" id="UP000799437">
    <property type="component" value="Unassembled WGS sequence"/>
</dbReference>
<dbReference type="Gene3D" id="2.60.40.1180">
    <property type="entry name" value="Golgi alpha-mannosidase II"/>
    <property type="match status" value="1"/>
</dbReference>
<feature type="domain" description="Glycosyl hydrolase family 31 C-terminal" evidence="7">
    <location>
        <begin position="510"/>
        <end position="600"/>
    </location>
</feature>
<sequence>MRYEFGKQHRYSFHTEPVPNPEAVIQGDKYRFTILTDGLIRLEWAEDGKFEDRSSTFALNRKLAVPKYYLWDHDDKIEIVTTRYQLFYDKKKFGKEGLYINLKGDVAGVWAYGDEIKDLGGTIRTLDMVNGRGDMGHGIMSRSGFGRINDTDSFLFEKNGWVGTRQTGNRSDEYLFCYGHDYKAALQAYYAISGSQPLLPRYALGNWWTRYHKYTSQEYLELMDHFRADEVPFAILVIDIYWHKVDLPPDWPGSGWTGFTWDRDLIPDPVGFLKQLKNRDLYLTVNDHPAEGVRWFEELYDKVARHMGVDPSTKKTIEFDSVDRRFMDAYLDIICHQFEREGIDFWWVDWQQGEHSKIPSIDPLWMLNHYHFLDNGRNNHRPLILSRFAGPGSHRYQVGFSGDVLMTWESLNFQPEFTATATNIGYGWWSHDIGGHMQGYKDDELQTRWYQLGCFSPILRLHCNNNMFNFKEPWKFGPEYCAIMEDTLRFRHRLVPYLYTMNHRAAVHDIPLIHPIYYEYPDRELAYKHKNSFYYGSELLVAPCTSPRAKDTLHGRTDVWLPPDRWVDIFTGLIYDGERDLSLYRLLSQVPALAKQGAIIPLDAASPIPNGVPNPQAIEIILVVGADGAFTLIEDDGNGEKASDGDFTFISSPDSSSSSSSSTSPKADDEADARAVEFSSTPIKYEHKAGVLSVGATTPMSSSIPASRSWSLKLLSHTPSSSTSITAKRADGRPIPVTSTPTPTGTKLLLGSIPSDSAWSVSLGPEPSLDVLDATKRCYDILINAWGDYDWKQDVYMGIAAEGSLNERIERTKGKGVQGDLLGALLEGLQADSRYAASLDGKTA</sequence>
<dbReference type="Gene3D" id="3.20.20.80">
    <property type="entry name" value="Glycosidases"/>
    <property type="match status" value="1"/>
</dbReference>
<dbReference type="Pfam" id="PF01055">
    <property type="entry name" value="Glyco_hydro_31_2nd"/>
    <property type="match status" value="1"/>
</dbReference>
<dbReference type="PANTHER" id="PTHR22762">
    <property type="entry name" value="ALPHA-GLUCOSIDASE"/>
    <property type="match status" value="1"/>
</dbReference>
<comment type="similarity">
    <text evidence="2 4">Belongs to the glycosyl hydrolase 31 family.</text>
</comment>
<dbReference type="EMBL" id="ML996576">
    <property type="protein sequence ID" value="KAF2756094.1"/>
    <property type="molecule type" value="Genomic_DNA"/>
</dbReference>
<evidence type="ECO:0000313" key="9">
    <source>
        <dbReference type="Proteomes" id="UP000799437"/>
    </source>
</evidence>
<comment type="catalytic activity">
    <reaction evidence="1">
        <text>Hydrolysis of terminal, non-reducing (1-&gt;4)-linked alpha-D-glucose residues with release of alpha-D-glucose.</text>
        <dbReference type="EC" id="3.2.1.20"/>
    </reaction>
</comment>
<reference evidence="8" key="1">
    <citation type="journal article" date="2020" name="Stud. Mycol.">
        <title>101 Dothideomycetes genomes: a test case for predicting lifestyles and emergence of pathogens.</title>
        <authorList>
            <person name="Haridas S."/>
            <person name="Albert R."/>
            <person name="Binder M."/>
            <person name="Bloem J."/>
            <person name="Labutti K."/>
            <person name="Salamov A."/>
            <person name="Andreopoulos B."/>
            <person name="Baker S."/>
            <person name="Barry K."/>
            <person name="Bills G."/>
            <person name="Bluhm B."/>
            <person name="Cannon C."/>
            <person name="Castanera R."/>
            <person name="Culley D."/>
            <person name="Daum C."/>
            <person name="Ezra D."/>
            <person name="Gonzalez J."/>
            <person name="Henrissat B."/>
            <person name="Kuo A."/>
            <person name="Liang C."/>
            <person name="Lipzen A."/>
            <person name="Lutzoni F."/>
            <person name="Magnuson J."/>
            <person name="Mondo S."/>
            <person name="Nolan M."/>
            <person name="Ohm R."/>
            <person name="Pangilinan J."/>
            <person name="Park H.-J."/>
            <person name="Ramirez L."/>
            <person name="Alfaro M."/>
            <person name="Sun H."/>
            <person name="Tritt A."/>
            <person name="Yoshinaga Y."/>
            <person name="Zwiers L.-H."/>
            <person name="Turgeon B."/>
            <person name="Goodwin S."/>
            <person name="Spatafora J."/>
            <person name="Crous P."/>
            <person name="Grigoriev I."/>
        </authorList>
    </citation>
    <scope>NUCLEOTIDE SEQUENCE</scope>
    <source>
        <strain evidence="8">CBS 121739</strain>
    </source>
</reference>
<dbReference type="SUPFAM" id="SSF51011">
    <property type="entry name" value="Glycosyl hydrolase domain"/>
    <property type="match status" value="1"/>
</dbReference>
<dbReference type="PANTHER" id="PTHR22762:SF89">
    <property type="entry name" value="ALPHA-XYLOSIDASE"/>
    <property type="match status" value="1"/>
</dbReference>
<feature type="compositionally biased region" description="Low complexity" evidence="5">
    <location>
        <begin position="734"/>
        <end position="743"/>
    </location>
</feature>
<dbReference type="Pfam" id="PF21365">
    <property type="entry name" value="Glyco_hydro_31_3rd"/>
    <property type="match status" value="1"/>
</dbReference>
<evidence type="ECO:0000259" key="6">
    <source>
        <dbReference type="Pfam" id="PF01055"/>
    </source>
</evidence>
<feature type="region of interest" description="Disordered" evidence="5">
    <location>
        <begin position="642"/>
        <end position="675"/>
    </location>
</feature>
<gene>
    <name evidence="8" type="ORF">EJ05DRAFT_478128</name>
</gene>
<feature type="compositionally biased region" description="Low complexity" evidence="5">
    <location>
        <begin position="651"/>
        <end position="664"/>
    </location>
</feature>
<dbReference type="SUPFAM" id="SSF51445">
    <property type="entry name" value="(Trans)glycosidases"/>
    <property type="match status" value="1"/>
</dbReference>
<evidence type="ECO:0000313" key="8">
    <source>
        <dbReference type="EMBL" id="KAF2756094.1"/>
    </source>
</evidence>
<evidence type="ECO:0000256" key="1">
    <source>
        <dbReference type="ARBA" id="ARBA00001657"/>
    </source>
</evidence>
<dbReference type="OrthoDB" id="1334205at2759"/>
<dbReference type="EC" id="3.2.1.20" evidence="3"/>
<name>A0A6A6W250_9PEZI</name>
<proteinExistence type="inferred from homology"/>
<dbReference type="RefSeq" id="XP_033598545.1">
    <property type="nucleotide sequence ID" value="XM_033744392.1"/>
</dbReference>
<dbReference type="GO" id="GO:0004558">
    <property type="term" value="F:alpha-1,4-glucosidase activity"/>
    <property type="evidence" value="ECO:0007669"/>
    <property type="project" value="UniProtKB-EC"/>
</dbReference>
<keyword evidence="4" id="KW-0378">Hydrolase</keyword>